<dbReference type="InterPro" id="IPR020578">
    <property type="entry name" value="Aminotrans_V_PyrdxlP_BS"/>
</dbReference>
<dbReference type="Gene3D" id="3.90.1150.10">
    <property type="entry name" value="Aspartate Aminotransferase, domain 1"/>
    <property type="match status" value="1"/>
</dbReference>
<name>A0A426TYV2_9CHLR</name>
<evidence type="ECO:0000256" key="3">
    <source>
        <dbReference type="ARBA" id="ARBA00012239"/>
    </source>
</evidence>
<evidence type="ECO:0000256" key="10">
    <source>
        <dbReference type="RuleBase" id="RU004504"/>
    </source>
</evidence>
<protein>
    <recommendedName>
        <fullName evidence="3">cysteine desulfurase</fullName>
        <ecNumber evidence="3">2.8.1.7</ecNumber>
    </recommendedName>
</protein>
<dbReference type="Pfam" id="PF00266">
    <property type="entry name" value="Aminotran_5"/>
    <property type="match status" value="1"/>
</dbReference>
<keyword evidence="6" id="KW-0663">Pyridoxal phosphate</keyword>
<dbReference type="InterPro" id="IPR000192">
    <property type="entry name" value="Aminotrans_V_dom"/>
</dbReference>
<dbReference type="Proteomes" id="UP000280307">
    <property type="component" value="Unassembled WGS sequence"/>
</dbReference>
<evidence type="ECO:0000256" key="6">
    <source>
        <dbReference type="ARBA" id="ARBA00022898"/>
    </source>
</evidence>
<dbReference type="AlphaFoldDB" id="A0A426TYV2"/>
<reference evidence="12 13" key="1">
    <citation type="submission" date="2018-12" db="EMBL/GenBank/DDBJ databases">
        <title>Genome Sequence of Candidatus Viridilinea halotolerans isolated from saline sulfide-rich spring.</title>
        <authorList>
            <person name="Grouzdev D.S."/>
            <person name="Burganskaya E.I."/>
            <person name="Krutkina M.S."/>
            <person name="Sukhacheva M.V."/>
            <person name="Gorlenko V.M."/>
        </authorList>
    </citation>
    <scope>NUCLEOTIDE SEQUENCE [LARGE SCALE GENOMIC DNA]</scope>
    <source>
        <strain evidence="12">Chok-6</strain>
    </source>
</reference>
<dbReference type="PIRSF" id="PIRSF005572">
    <property type="entry name" value="NifS"/>
    <property type="match status" value="1"/>
</dbReference>
<evidence type="ECO:0000256" key="1">
    <source>
        <dbReference type="ARBA" id="ARBA00001933"/>
    </source>
</evidence>
<dbReference type="InterPro" id="IPR015421">
    <property type="entry name" value="PyrdxlP-dep_Trfase_major"/>
</dbReference>
<keyword evidence="5" id="KW-0479">Metal-binding</keyword>
<comment type="cofactor">
    <cofactor evidence="1 10">
        <name>pyridoxal 5'-phosphate</name>
        <dbReference type="ChEBI" id="CHEBI:597326"/>
    </cofactor>
</comment>
<feature type="domain" description="Aminotransferase class V" evidence="11">
    <location>
        <begin position="6"/>
        <end position="370"/>
    </location>
</feature>
<dbReference type="InterPro" id="IPR015424">
    <property type="entry name" value="PyrdxlP-dep_Trfase"/>
</dbReference>
<proteinExistence type="inferred from homology"/>
<dbReference type="FunFam" id="3.40.640.10:FF:000084">
    <property type="entry name" value="IscS-like cysteine desulfurase"/>
    <property type="match status" value="1"/>
</dbReference>
<evidence type="ECO:0000313" key="13">
    <source>
        <dbReference type="Proteomes" id="UP000280307"/>
    </source>
</evidence>
<sequence length="385" mass="40483">MNNPLVYLDHAATTPLDPHVLELMLPYFTLQAGNPSSIHQLGRAAMHALDDAREQVALVLGCMRREVIFTSGGSEGANLALKGAALAQRAHGRGNHLIVSAIEHHAVLHAAEALQALGFELTILPVDANGLVNPAALQAALRPDTVLVSVMYANNEVGTIQPIAALGALCRAAGVLFHSDAVQAVGALPLDVETLQVDFLSMTAHKFYGPKGVGVLYARRGAPLHPQIHGGAQERRRRAGTENVPAIVGLAAALHRAEAERTATSQRVSQLRDRLVAGVSQTIPETWLNGDALQRLPNNANLGFAGIEGESLLLLLDQAGICASSGSACTSGSIEPSHVLVAMGLPPERANASVRFSLGHNTSATEIDYLLDLLPSMIARLRAVG</sequence>
<dbReference type="EMBL" id="RSAS01000461">
    <property type="protein sequence ID" value="RRR71287.1"/>
    <property type="molecule type" value="Genomic_DNA"/>
</dbReference>
<comment type="similarity">
    <text evidence="2">Belongs to the class-V pyridoxal-phosphate-dependent aminotransferase family. NifS/IscS subfamily.</text>
</comment>
<dbReference type="EC" id="2.8.1.7" evidence="3"/>
<keyword evidence="4" id="KW-0808">Transferase</keyword>
<keyword evidence="7" id="KW-0408">Iron</keyword>
<dbReference type="InterPro" id="IPR015422">
    <property type="entry name" value="PyrdxlP-dep_Trfase_small"/>
</dbReference>
<dbReference type="Gene3D" id="1.10.260.50">
    <property type="match status" value="1"/>
</dbReference>
<dbReference type="Gene3D" id="3.40.640.10">
    <property type="entry name" value="Type I PLP-dependent aspartate aminotransferase-like (Major domain)"/>
    <property type="match status" value="1"/>
</dbReference>
<dbReference type="PROSITE" id="PS00595">
    <property type="entry name" value="AA_TRANSFER_CLASS_5"/>
    <property type="match status" value="1"/>
</dbReference>
<dbReference type="NCBIfam" id="NF002806">
    <property type="entry name" value="PRK02948.1"/>
    <property type="match status" value="1"/>
</dbReference>
<accession>A0A426TYV2</accession>
<dbReference type="GO" id="GO:0031071">
    <property type="term" value="F:cysteine desulfurase activity"/>
    <property type="evidence" value="ECO:0007669"/>
    <property type="project" value="UniProtKB-EC"/>
</dbReference>
<evidence type="ECO:0000259" key="11">
    <source>
        <dbReference type="Pfam" id="PF00266"/>
    </source>
</evidence>
<dbReference type="GO" id="GO:0051536">
    <property type="term" value="F:iron-sulfur cluster binding"/>
    <property type="evidence" value="ECO:0007669"/>
    <property type="project" value="UniProtKB-KW"/>
</dbReference>
<organism evidence="12 13">
    <name type="scientific">Candidatus Viridilinea halotolerans</name>
    <dbReference type="NCBI Taxonomy" id="2491704"/>
    <lineage>
        <taxon>Bacteria</taxon>
        <taxon>Bacillati</taxon>
        <taxon>Chloroflexota</taxon>
        <taxon>Chloroflexia</taxon>
        <taxon>Chloroflexales</taxon>
        <taxon>Chloroflexineae</taxon>
        <taxon>Oscillochloridaceae</taxon>
        <taxon>Candidatus Viridilinea</taxon>
    </lineage>
</organism>
<dbReference type="GO" id="GO:0046872">
    <property type="term" value="F:metal ion binding"/>
    <property type="evidence" value="ECO:0007669"/>
    <property type="project" value="UniProtKB-KW"/>
</dbReference>
<evidence type="ECO:0000256" key="9">
    <source>
        <dbReference type="ARBA" id="ARBA00050776"/>
    </source>
</evidence>
<comment type="caution">
    <text evidence="12">The sequence shown here is derived from an EMBL/GenBank/DDBJ whole genome shotgun (WGS) entry which is preliminary data.</text>
</comment>
<evidence type="ECO:0000256" key="7">
    <source>
        <dbReference type="ARBA" id="ARBA00023004"/>
    </source>
</evidence>
<keyword evidence="8" id="KW-0411">Iron-sulfur</keyword>
<dbReference type="PANTHER" id="PTHR11601:SF34">
    <property type="entry name" value="CYSTEINE DESULFURASE"/>
    <property type="match status" value="1"/>
</dbReference>
<evidence type="ECO:0000313" key="12">
    <source>
        <dbReference type="EMBL" id="RRR71287.1"/>
    </source>
</evidence>
<dbReference type="PANTHER" id="PTHR11601">
    <property type="entry name" value="CYSTEINE DESULFURYLASE FAMILY MEMBER"/>
    <property type="match status" value="1"/>
</dbReference>
<comment type="catalytic activity">
    <reaction evidence="9">
        <text>(sulfur carrier)-H + L-cysteine = (sulfur carrier)-SH + L-alanine</text>
        <dbReference type="Rhea" id="RHEA:43892"/>
        <dbReference type="Rhea" id="RHEA-COMP:14737"/>
        <dbReference type="Rhea" id="RHEA-COMP:14739"/>
        <dbReference type="ChEBI" id="CHEBI:29917"/>
        <dbReference type="ChEBI" id="CHEBI:35235"/>
        <dbReference type="ChEBI" id="CHEBI:57972"/>
        <dbReference type="ChEBI" id="CHEBI:64428"/>
        <dbReference type="EC" id="2.8.1.7"/>
    </reaction>
</comment>
<evidence type="ECO:0000256" key="4">
    <source>
        <dbReference type="ARBA" id="ARBA00022679"/>
    </source>
</evidence>
<dbReference type="SUPFAM" id="SSF53383">
    <property type="entry name" value="PLP-dependent transferases"/>
    <property type="match status" value="1"/>
</dbReference>
<evidence type="ECO:0000256" key="8">
    <source>
        <dbReference type="ARBA" id="ARBA00023014"/>
    </source>
</evidence>
<gene>
    <name evidence="12" type="ORF">EI684_11840</name>
</gene>
<dbReference type="InterPro" id="IPR016454">
    <property type="entry name" value="Cysteine_dSase"/>
</dbReference>
<evidence type="ECO:0000256" key="5">
    <source>
        <dbReference type="ARBA" id="ARBA00022723"/>
    </source>
</evidence>
<evidence type="ECO:0000256" key="2">
    <source>
        <dbReference type="ARBA" id="ARBA00006490"/>
    </source>
</evidence>